<accession>A0ABQ0Q6U2</accession>
<dbReference type="PANTHER" id="PTHR12526">
    <property type="entry name" value="GLYCOSYLTRANSFERASE"/>
    <property type="match status" value="1"/>
</dbReference>
<evidence type="ECO:0000259" key="2">
    <source>
        <dbReference type="Pfam" id="PF13439"/>
    </source>
</evidence>
<dbReference type="InterPro" id="IPR028098">
    <property type="entry name" value="Glyco_trans_4-like_N"/>
</dbReference>
<evidence type="ECO:0000313" key="3">
    <source>
        <dbReference type="EMBL" id="GBQ93963.1"/>
    </source>
</evidence>
<reference evidence="3" key="1">
    <citation type="submission" date="2013-04" db="EMBL/GenBank/DDBJ databases">
        <title>The genome sequencing project of 58 acetic acid bacteria.</title>
        <authorList>
            <person name="Okamoto-Kainuma A."/>
            <person name="Ishikawa M."/>
            <person name="Umino S."/>
            <person name="Koizumi Y."/>
            <person name="Shiwa Y."/>
            <person name="Yoshikawa H."/>
            <person name="Matsutani M."/>
            <person name="Matsushita K."/>
        </authorList>
    </citation>
    <scope>NUCLEOTIDE SEQUENCE</scope>
    <source>
        <strain evidence="3">NRIC 0535</strain>
    </source>
</reference>
<protein>
    <submittedName>
        <fullName evidence="3">Glycosyltransferase</fullName>
    </submittedName>
</protein>
<dbReference type="InterPro" id="IPR001296">
    <property type="entry name" value="Glyco_trans_1"/>
</dbReference>
<evidence type="ECO:0000313" key="4">
    <source>
        <dbReference type="Proteomes" id="UP001062776"/>
    </source>
</evidence>
<dbReference type="Gene3D" id="3.40.50.2000">
    <property type="entry name" value="Glycogen Phosphorylase B"/>
    <property type="match status" value="2"/>
</dbReference>
<dbReference type="PANTHER" id="PTHR12526:SF595">
    <property type="entry name" value="BLL5217 PROTEIN"/>
    <property type="match status" value="1"/>
</dbReference>
<dbReference type="Proteomes" id="UP001062776">
    <property type="component" value="Unassembled WGS sequence"/>
</dbReference>
<name>A0ABQ0Q6U2_9PROT</name>
<dbReference type="Pfam" id="PF00534">
    <property type="entry name" value="Glycos_transf_1"/>
    <property type="match status" value="1"/>
</dbReference>
<organism evidence="3 4">
    <name type="scientific">Asaia krungthepensis NRIC 0535</name>
    <dbReference type="NCBI Taxonomy" id="1307925"/>
    <lineage>
        <taxon>Bacteria</taxon>
        <taxon>Pseudomonadati</taxon>
        <taxon>Pseudomonadota</taxon>
        <taxon>Alphaproteobacteria</taxon>
        <taxon>Acetobacterales</taxon>
        <taxon>Acetobacteraceae</taxon>
        <taxon>Asaia</taxon>
    </lineage>
</organism>
<dbReference type="Pfam" id="PF13439">
    <property type="entry name" value="Glyco_transf_4"/>
    <property type="match status" value="1"/>
</dbReference>
<dbReference type="EMBL" id="BAPV01000061">
    <property type="protein sequence ID" value="GBQ93963.1"/>
    <property type="molecule type" value="Genomic_DNA"/>
</dbReference>
<feature type="domain" description="Glycosyl transferase family 1" evidence="1">
    <location>
        <begin position="172"/>
        <end position="304"/>
    </location>
</feature>
<gene>
    <name evidence="3" type="ORF">AA0535_3006</name>
</gene>
<proteinExistence type="predicted"/>
<sequence>MEAHSYHLAKGLMARGHDVTLFAAGDSASCFDIDPIMPVHYDRDYPWENTTPHPDLYTMLDHHFGAAKHRIFSGRYDVVHNNCLHRFIMQEAHRTNMPCVTSLHVPPFEAIHGVVRDTLCATHIATVTSARQNWSWWGAAPPLESVVVHNGIDLDLWPAPDDIQTLPHEEHALWCGRITRNKGPHHAVQAARKAGLGLRLYGYLEDRDYFAQEIQPWLDERILYGGVADGTTLSRAMRQARLLFFTPCWDEPFGLVAVEAMASGLPIACFDQGAAREIIGEEAGRYARPNDVNALAQAAHDAMQIGRDVPRKRVEACFSQERMIDAYEALYARVRAASDHLAPMSQPYETLIL</sequence>
<keyword evidence="4" id="KW-1185">Reference proteome</keyword>
<evidence type="ECO:0000259" key="1">
    <source>
        <dbReference type="Pfam" id="PF00534"/>
    </source>
</evidence>
<feature type="domain" description="Glycosyltransferase subfamily 4-like N-terminal" evidence="2">
    <location>
        <begin position="1"/>
        <end position="155"/>
    </location>
</feature>
<comment type="caution">
    <text evidence="3">The sequence shown here is derived from an EMBL/GenBank/DDBJ whole genome shotgun (WGS) entry which is preliminary data.</text>
</comment>
<dbReference type="SUPFAM" id="SSF53756">
    <property type="entry name" value="UDP-Glycosyltransferase/glycogen phosphorylase"/>
    <property type="match status" value="1"/>
</dbReference>